<reference evidence="2" key="1">
    <citation type="journal article" date="2020" name="Int. J. Syst. Evol. Microbiol.">
        <title>Capnocytophaga felis sp. nov. isolated from the feline oral cavity.</title>
        <authorList>
            <person name="Suzuki M."/>
            <person name="Umeda K."/>
            <person name="Kimura M."/>
            <person name="Imaoka K."/>
            <person name="Morikawa S."/>
            <person name="Maeda K."/>
        </authorList>
    </citation>
    <scope>NUCLEOTIDE SEQUENCE [LARGE SCALE GENOMIC DNA]</scope>
    <source>
        <strain evidence="2">KC07070</strain>
    </source>
</reference>
<sequence>MAKKIVVCVGDSTSLPGHTNTFEDTWFYKLSESFDNLRFVSIFRRAITTDILVTEGGGDKVDNLPKGADCLEFYNPNIVVLQLGIVDCAPRLLTNFDKIIIKLLPQNKYQFYLRLVKKFRTRKKTNTRVKKDKFQDNIENYLSRCQINGVEKVFFISIPYPDCRLVEKNAMIEGNVETYNKIIDQVSKKYSFVEIIDVLDARKYNYPIYEDGYHPNAEGNVLVYEKLKKAFMDVF</sequence>
<evidence type="ECO:0000313" key="1">
    <source>
        <dbReference type="EMBL" id="GET45285.1"/>
    </source>
</evidence>
<organism evidence="1 2">
    <name type="scientific">Capnocytophaga felis</name>
    <dbReference type="NCBI Taxonomy" id="2267611"/>
    <lineage>
        <taxon>Bacteria</taxon>
        <taxon>Pseudomonadati</taxon>
        <taxon>Bacteroidota</taxon>
        <taxon>Flavobacteriia</taxon>
        <taxon>Flavobacteriales</taxon>
        <taxon>Flavobacteriaceae</taxon>
        <taxon>Capnocytophaga</taxon>
    </lineage>
</organism>
<dbReference type="CDD" id="cd00229">
    <property type="entry name" value="SGNH_hydrolase"/>
    <property type="match status" value="1"/>
</dbReference>
<evidence type="ECO:0008006" key="3">
    <source>
        <dbReference type="Google" id="ProtNLM"/>
    </source>
</evidence>
<dbReference type="GO" id="GO:0016788">
    <property type="term" value="F:hydrolase activity, acting on ester bonds"/>
    <property type="evidence" value="ECO:0007669"/>
    <property type="project" value="UniProtKB-ARBA"/>
</dbReference>
<protein>
    <recommendedName>
        <fullName evidence="3">SGNH hydrolase-type esterase domain-containing protein</fullName>
    </recommendedName>
</protein>
<keyword evidence="2" id="KW-1185">Reference proteome</keyword>
<dbReference type="OrthoDB" id="9204540at2"/>
<proteinExistence type="predicted"/>
<dbReference type="InterPro" id="IPR036514">
    <property type="entry name" value="SGNH_hydro_sf"/>
</dbReference>
<accession>A0A5M4B7N0</accession>
<dbReference type="EMBL" id="BLBC01000005">
    <property type="protein sequence ID" value="GET45285.1"/>
    <property type="molecule type" value="Genomic_DNA"/>
</dbReference>
<gene>
    <name evidence="1" type="ORF">RCZ01_05870</name>
</gene>
<evidence type="ECO:0000313" key="2">
    <source>
        <dbReference type="Proteomes" id="UP000398217"/>
    </source>
</evidence>
<dbReference type="SUPFAM" id="SSF52266">
    <property type="entry name" value="SGNH hydrolase"/>
    <property type="match status" value="1"/>
</dbReference>
<dbReference type="Proteomes" id="UP000398217">
    <property type="component" value="Unassembled WGS sequence"/>
</dbReference>
<dbReference type="Gene3D" id="3.40.50.1110">
    <property type="entry name" value="SGNH hydrolase"/>
    <property type="match status" value="1"/>
</dbReference>
<name>A0A5M4B7N0_9FLAO</name>
<comment type="caution">
    <text evidence="1">The sequence shown here is derived from an EMBL/GenBank/DDBJ whole genome shotgun (WGS) entry which is preliminary data.</text>
</comment>
<dbReference type="AlphaFoldDB" id="A0A5M4B7N0"/>
<dbReference type="RefSeq" id="WP_155283968.1">
    <property type="nucleotide sequence ID" value="NZ_BLBC01000005.1"/>
</dbReference>